<dbReference type="AlphaFoldDB" id="A0A2U1P6H2"/>
<evidence type="ECO:0000313" key="2">
    <source>
        <dbReference type="Proteomes" id="UP000245207"/>
    </source>
</evidence>
<dbReference type="Gene3D" id="3.40.50.2000">
    <property type="entry name" value="Glycogen Phosphorylase B"/>
    <property type="match status" value="1"/>
</dbReference>
<accession>A0A2U1P6H2</accession>
<protein>
    <submittedName>
        <fullName evidence="1">Glycosyltransferase UGT90A7</fullName>
    </submittedName>
</protein>
<proteinExistence type="predicted"/>
<reference evidence="1 2" key="1">
    <citation type="journal article" date="2018" name="Mol. Plant">
        <title>The genome of Artemisia annua provides insight into the evolution of Asteraceae family and artemisinin biosynthesis.</title>
        <authorList>
            <person name="Shen Q."/>
            <person name="Zhang L."/>
            <person name="Liao Z."/>
            <person name="Wang S."/>
            <person name="Yan T."/>
            <person name="Shi P."/>
            <person name="Liu M."/>
            <person name="Fu X."/>
            <person name="Pan Q."/>
            <person name="Wang Y."/>
            <person name="Lv Z."/>
            <person name="Lu X."/>
            <person name="Zhang F."/>
            <person name="Jiang W."/>
            <person name="Ma Y."/>
            <person name="Chen M."/>
            <person name="Hao X."/>
            <person name="Li L."/>
            <person name="Tang Y."/>
            <person name="Lv G."/>
            <person name="Zhou Y."/>
            <person name="Sun X."/>
            <person name="Brodelius P.E."/>
            <person name="Rose J.K.C."/>
            <person name="Tang K."/>
        </authorList>
    </citation>
    <scope>NUCLEOTIDE SEQUENCE [LARGE SCALE GENOMIC DNA]</scope>
    <source>
        <strain evidence="2">cv. Huhao1</strain>
        <tissue evidence="1">Leaf</tissue>
    </source>
</reference>
<dbReference type="GO" id="GO:0016740">
    <property type="term" value="F:transferase activity"/>
    <property type="evidence" value="ECO:0007669"/>
    <property type="project" value="UniProtKB-KW"/>
</dbReference>
<evidence type="ECO:0000313" key="1">
    <source>
        <dbReference type="EMBL" id="PWA81320.1"/>
    </source>
</evidence>
<dbReference type="Proteomes" id="UP000245207">
    <property type="component" value="Unassembled WGS sequence"/>
</dbReference>
<keyword evidence="1" id="KW-0808">Transferase</keyword>
<dbReference type="EMBL" id="PKPP01001604">
    <property type="protein sequence ID" value="PWA81320.1"/>
    <property type="molecule type" value="Genomic_DNA"/>
</dbReference>
<sequence>MADQPLNAMMVEEEKKIALRVETNDGSVKGFVKPEGLKKAMEATAEGGSSWRTLKELIREIQIAAYP</sequence>
<dbReference type="STRING" id="35608.A0A2U1P6H2"/>
<organism evidence="1 2">
    <name type="scientific">Artemisia annua</name>
    <name type="common">Sweet wormwood</name>
    <dbReference type="NCBI Taxonomy" id="35608"/>
    <lineage>
        <taxon>Eukaryota</taxon>
        <taxon>Viridiplantae</taxon>
        <taxon>Streptophyta</taxon>
        <taxon>Embryophyta</taxon>
        <taxon>Tracheophyta</taxon>
        <taxon>Spermatophyta</taxon>
        <taxon>Magnoliopsida</taxon>
        <taxon>eudicotyledons</taxon>
        <taxon>Gunneridae</taxon>
        <taxon>Pentapetalae</taxon>
        <taxon>asterids</taxon>
        <taxon>campanulids</taxon>
        <taxon>Asterales</taxon>
        <taxon>Asteraceae</taxon>
        <taxon>Asteroideae</taxon>
        <taxon>Anthemideae</taxon>
        <taxon>Artemisiinae</taxon>
        <taxon>Artemisia</taxon>
    </lineage>
</organism>
<keyword evidence="2" id="KW-1185">Reference proteome</keyword>
<dbReference type="SUPFAM" id="SSF53756">
    <property type="entry name" value="UDP-Glycosyltransferase/glycogen phosphorylase"/>
    <property type="match status" value="1"/>
</dbReference>
<gene>
    <name evidence="1" type="ORF">CTI12_AA188910</name>
</gene>
<name>A0A2U1P6H2_ARTAN</name>
<comment type="caution">
    <text evidence="1">The sequence shown here is derived from an EMBL/GenBank/DDBJ whole genome shotgun (WGS) entry which is preliminary data.</text>
</comment>